<keyword evidence="3 4" id="KW-0604">Photosystem II</keyword>
<dbReference type="SUPFAM" id="SSF110296">
    <property type="entry name" value="Oligoxyloglucan reducing end-specific cellobiohydrolase"/>
    <property type="match status" value="1"/>
</dbReference>
<dbReference type="InterPro" id="IPR015943">
    <property type="entry name" value="WD40/YVTN_repeat-like_dom_sf"/>
</dbReference>
<keyword evidence="2 4" id="KW-0732">Signal</keyword>
<evidence type="ECO:0000256" key="2">
    <source>
        <dbReference type="ARBA" id="ARBA00022729"/>
    </source>
</evidence>
<accession>A0A8J7AEV8</accession>
<comment type="function">
    <text evidence="4">A factor required for optimal assembly of photosystem II (PSII), acting in the early stages of PSII assembly. Also plays a role in replacement of photodamaged D1 (psbA). Assists YidC in synthesis of chlorophyll-binding proteins.</text>
</comment>
<comment type="caution">
    <text evidence="7">The sequence shown here is derived from an EMBL/GenBank/DDBJ whole genome shotgun (WGS) entry which is preliminary data.</text>
</comment>
<dbReference type="Pfam" id="PF14870">
    <property type="entry name" value="PSII_BNR"/>
    <property type="match status" value="1"/>
</dbReference>
<evidence type="ECO:0000256" key="3">
    <source>
        <dbReference type="ARBA" id="ARBA00023276"/>
    </source>
</evidence>
<keyword evidence="1 4" id="KW-0602">Photosynthesis</keyword>
<reference evidence="7" key="1">
    <citation type="submission" date="2020-10" db="EMBL/GenBank/DDBJ databases">
        <authorList>
            <person name="Castelo-Branco R."/>
            <person name="Eusebio N."/>
            <person name="Adriana R."/>
            <person name="Vieira A."/>
            <person name="Brugerolle De Fraissinette N."/>
            <person name="Rezende De Castro R."/>
            <person name="Schneider M.P."/>
            <person name="Vasconcelos V."/>
            <person name="Leao P.N."/>
        </authorList>
    </citation>
    <scope>NUCLEOTIDE SEQUENCE</scope>
    <source>
        <strain evidence="7">LEGE 12446</strain>
    </source>
</reference>
<keyword evidence="8" id="KW-1185">Reference proteome</keyword>
<evidence type="ECO:0000259" key="6">
    <source>
        <dbReference type="Pfam" id="PF14870"/>
    </source>
</evidence>
<dbReference type="PANTHER" id="PTHR47199:SF2">
    <property type="entry name" value="PHOTOSYSTEM II STABILITY_ASSEMBLY FACTOR HCF136, CHLOROPLASTIC"/>
    <property type="match status" value="1"/>
</dbReference>
<dbReference type="GO" id="GO:0009523">
    <property type="term" value="C:photosystem II"/>
    <property type="evidence" value="ECO:0007669"/>
    <property type="project" value="UniProtKB-KW"/>
</dbReference>
<dbReference type="GO" id="GO:0031979">
    <property type="term" value="C:plasma membrane-derived thylakoid lumen"/>
    <property type="evidence" value="ECO:0007669"/>
    <property type="project" value="UniProtKB-SubCell"/>
</dbReference>
<evidence type="ECO:0000313" key="7">
    <source>
        <dbReference type="EMBL" id="MBE9024247.1"/>
    </source>
</evidence>
<dbReference type="PANTHER" id="PTHR47199">
    <property type="entry name" value="PHOTOSYSTEM II STABILITY/ASSEMBLY FACTOR HCF136, CHLOROPLASTIC"/>
    <property type="match status" value="1"/>
</dbReference>
<dbReference type="NCBIfam" id="NF010237">
    <property type="entry name" value="PRK13684.1"/>
    <property type="match status" value="1"/>
</dbReference>
<evidence type="ECO:0000256" key="5">
    <source>
        <dbReference type="PIRNR" id="PIRNR017875"/>
    </source>
</evidence>
<dbReference type="InterPro" id="IPR016705">
    <property type="entry name" value="Ycf48/Hcf136"/>
</dbReference>
<evidence type="ECO:0000256" key="4">
    <source>
        <dbReference type="HAMAP-Rule" id="MF_01348"/>
    </source>
</evidence>
<proteinExistence type="inferred from homology"/>
<dbReference type="Proteomes" id="UP000622533">
    <property type="component" value="Unassembled WGS sequence"/>
</dbReference>
<sequence length="339" mass="37357">MHSIVKSWQRIFALLLVVLMCIGCSKVPSVSYNPWKIISVPTDAKLLDIAFTGNPQHGYLVGSNATLLETNDAGDTWKPISLQLDEQKYRFNSVSFIGKEGWIAGEPGFLVHTTDEGASWSRISLSEKLPGNPIAVKALADNTAELATDVGAIYQTTDGGKNWKAQVESAVGVVRNLERSADGKYVAVSAKGNFYSTWEPGQSAWVPHNRNSSRRVENMGFADGGQLWMLARGGQIQFSEPTKPEEWQKPEYPELSTSWGLLDLAYRTPDEIWIGGGSGNLLQSIDGGKTWQKDREVEEVATNLYKIVFFQPEQGFVIGDRGILLKYLPNPETTSKEAA</sequence>
<dbReference type="Gene3D" id="2.130.10.10">
    <property type="entry name" value="YVTN repeat-like/Quinoprotein amine dehydrogenase"/>
    <property type="match status" value="2"/>
</dbReference>
<dbReference type="AlphaFoldDB" id="A0A8J7AEV8"/>
<name>A0A8J7AEV8_DESMC</name>
<evidence type="ECO:0000256" key="1">
    <source>
        <dbReference type="ARBA" id="ARBA00022531"/>
    </source>
</evidence>
<dbReference type="EMBL" id="JADEXS010000244">
    <property type="protein sequence ID" value="MBE9024247.1"/>
    <property type="molecule type" value="Genomic_DNA"/>
</dbReference>
<evidence type="ECO:0000313" key="8">
    <source>
        <dbReference type="Proteomes" id="UP000622533"/>
    </source>
</evidence>
<dbReference type="PIRSF" id="PIRSF017875">
    <property type="entry name" value="PSII_HCF136"/>
    <property type="match status" value="1"/>
</dbReference>
<dbReference type="HAMAP" id="MF_01348">
    <property type="entry name" value="Ycf48"/>
    <property type="match status" value="1"/>
</dbReference>
<keyword evidence="4" id="KW-0793">Thylakoid</keyword>
<comment type="subcellular location">
    <subcellularLocation>
        <location evidence="4">Cellular thylakoid lumen</location>
    </subcellularLocation>
    <text evidence="4">Associated with a PSII precusor complex on the lumenal side of the thylakoid membrane.</text>
</comment>
<comment type="similarity">
    <text evidence="4 5">Belongs to the Ycf48 family.</text>
</comment>
<comment type="domain">
    <text evidence="4">A 7-bladed beta-propeller torus, about 55 by 55 Angstroms, with a depth of about 25 Angstroms and a central pore.</text>
</comment>
<dbReference type="InterPro" id="IPR028203">
    <property type="entry name" value="PSII_CF48-like_dom"/>
</dbReference>
<dbReference type="GO" id="GO:0015979">
    <property type="term" value="P:photosynthesis"/>
    <property type="evidence" value="ECO:0007669"/>
    <property type="project" value="UniProtKB-KW"/>
</dbReference>
<gene>
    <name evidence="4" type="primary">ycf48</name>
    <name evidence="7" type="ORF">IQ276_18010</name>
</gene>
<organism evidence="7 8">
    <name type="scientific">Desmonostoc muscorum LEGE 12446</name>
    <dbReference type="NCBI Taxonomy" id="1828758"/>
    <lineage>
        <taxon>Bacteria</taxon>
        <taxon>Bacillati</taxon>
        <taxon>Cyanobacteriota</taxon>
        <taxon>Cyanophyceae</taxon>
        <taxon>Nostocales</taxon>
        <taxon>Nostocaceae</taxon>
        <taxon>Desmonostoc</taxon>
    </lineage>
</organism>
<dbReference type="RefSeq" id="WP_193918506.1">
    <property type="nucleotide sequence ID" value="NZ_JADEXS020000001.1"/>
</dbReference>
<feature type="domain" description="Photosynthesis system II assembly factor Ycf48/Hcf136-like" evidence="6">
    <location>
        <begin position="28"/>
        <end position="327"/>
    </location>
</feature>
<protein>
    <recommendedName>
        <fullName evidence="4 5">Photosystem II assembly protein Ycf48</fullName>
    </recommendedName>
</protein>